<keyword evidence="3 5" id="KW-0822">Tryptophan biosynthesis</keyword>
<feature type="domain" description="Glycosyl transferase family 3 N-terminal" evidence="7">
    <location>
        <begin position="4"/>
        <end position="65"/>
    </location>
</feature>
<keyword evidence="9" id="KW-1185">Reference proteome</keyword>
<dbReference type="InterPro" id="IPR017459">
    <property type="entry name" value="Glycosyl_Trfase_fam3_N_dom"/>
</dbReference>
<dbReference type="NCBIfam" id="TIGR01245">
    <property type="entry name" value="trpD"/>
    <property type="match status" value="1"/>
</dbReference>
<feature type="binding site" evidence="5">
    <location>
        <position position="225"/>
    </location>
    <ligand>
        <name>Mg(2+)</name>
        <dbReference type="ChEBI" id="CHEBI:18420"/>
        <label>2</label>
    </ligand>
</feature>
<dbReference type="InterPro" id="IPR035902">
    <property type="entry name" value="Nuc_phospho_transferase"/>
</dbReference>
<evidence type="ECO:0000313" key="9">
    <source>
        <dbReference type="Proteomes" id="UP000004018"/>
    </source>
</evidence>
<comment type="function">
    <text evidence="5">Catalyzes the transfer of the phosphoribosyl group of 5-phosphorylribose-1-pyrophosphate (PRPP) to anthranilate to yield N-(5'-phosphoribosyl)-anthranilate (PRA).</text>
</comment>
<name>A0ABP2L7A6_9FIRM</name>
<dbReference type="HAMAP" id="MF_00211">
    <property type="entry name" value="TrpD"/>
    <property type="match status" value="1"/>
</dbReference>
<feature type="binding site" evidence="5">
    <location>
        <position position="165"/>
    </location>
    <ligand>
        <name>anthranilate</name>
        <dbReference type="ChEBI" id="CHEBI:16567"/>
        <label>2</label>
    </ligand>
</feature>
<dbReference type="Gene3D" id="3.40.1030.10">
    <property type="entry name" value="Nucleoside phosphorylase/phosphoribosyltransferase catalytic domain"/>
    <property type="match status" value="1"/>
</dbReference>
<dbReference type="SUPFAM" id="SSF52418">
    <property type="entry name" value="Nucleoside phosphorylase/phosphoribosyltransferase catalytic domain"/>
    <property type="match status" value="1"/>
</dbReference>
<feature type="binding site" evidence="5">
    <location>
        <position position="119"/>
    </location>
    <ligand>
        <name>5-phospho-alpha-D-ribose 1-diphosphate</name>
        <dbReference type="ChEBI" id="CHEBI:58017"/>
    </ligand>
</feature>
<dbReference type="Pfam" id="PF00591">
    <property type="entry name" value="Glycos_transf_3"/>
    <property type="match status" value="1"/>
</dbReference>
<comment type="caution">
    <text evidence="5">Lacks conserved residue(s) required for the propagation of feature annotation.</text>
</comment>
<dbReference type="EMBL" id="AFIJ01000023">
    <property type="protein sequence ID" value="EGL40686.1"/>
    <property type="molecule type" value="Genomic_DNA"/>
</dbReference>
<dbReference type="Pfam" id="PF02885">
    <property type="entry name" value="Glycos_trans_3N"/>
    <property type="match status" value="1"/>
</dbReference>
<dbReference type="SUPFAM" id="SSF47648">
    <property type="entry name" value="Nucleoside phosphorylase/phosphoribosyltransferase N-terminal domain"/>
    <property type="match status" value="1"/>
</dbReference>
<evidence type="ECO:0000256" key="2">
    <source>
        <dbReference type="ARBA" id="ARBA00022679"/>
    </source>
</evidence>
<dbReference type="PANTHER" id="PTHR43285:SF2">
    <property type="entry name" value="ANTHRANILATE PHOSPHORIBOSYLTRANSFERASE"/>
    <property type="match status" value="1"/>
</dbReference>
<comment type="subunit">
    <text evidence="5">Homodimer.</text>
</comment>
<feature type="binding site" evidence="5">
    <location>
        <position position="79"/>
    </location>
    <ligand>
        <name>anthranilate</name>
        <dbReference type="ChEBI" id="CHEBI:16567"/>
        <label>1</label>
    </ligand>
</feature>
<dbReference type="EC" id="2.4.2.18" evidence="5"/>
<dbReference type="GO" id="GO:0004048">
    <property type="term" value="F:anthranilate phosphoribosyltransferase activity"/>
    <property type="evidence" value="ECO:0007669"/>
    <property type="project" value="UniProtKB-EC"/>
</dbReference>
<keyword evidence="5" id="KW-0460">Magnesium</keyword>
<gene>
    <name evidence="5 8" type="primary">trpD</name>
    <name evidence="8" type="ORF">HMPREF1039_1190</name>
</gene>
<feature type="binding site" evidence="5">
    <location>
        <begin position="89"/>
        <end position="92"/>
    </location>
    <ligand>
        <name>5-phospho-alpha-D-ribose 1-diphosphate</name>
        <dbReference type="ChEBI" id="CHEBI:58017"/>
    </ligand>
</feature>
<dbReference type="PANTHER" id="PTHR43285">
    <property type="entry name" value="ANTHRANILATE PHOSPHORIBOSYLTRANSFERASE"/>
    <property type="match status" value="1"/>
</dbReference>
<feature type="binding site" evidence="5">
    <location>
        <position position="91"/>
    </location>
    <ligand>
        <name>Mg(2+)</name>
        <dbReference type="ChEBI" id="CHEBI:18420"/>
        <label>1</label>
    </ligand>
</feature>
<proteinExistence type="inferred from homology"/>
<evidence type="ECO:0000259" key="6">
    <source>
        <dbReference type="Pfam" id="PF00591"/>
    </source>
</evidence>
<comment type="similarity">
    <text evidence="5">Belongs to the anthranilate phosphoribosyltransferase family.</text>
</comment>
<feature type="binding site" evidence="5">
    <location>
        <begin position="107"/>
        <end position="115"/>
    </location>
    <ligand>
        <name>5-phospho-alpha-D-ribose 1-diphosphate</name>
        <dbReference type="ChEBI" id="CHEBI:58017"/>
    </ligand>
</feature>
<protein>
    <recommendedName>
        <fullName evidence="5">Anthranilate phosphoribosyltransferase</fullName>
        <ecNumber evidence="5">2.4.2.18</ecNumber>
    </recommendedName>
</protein>
<keyword evidence="4 5" id="KW-0057">Aromatic amino acid biosynthesis</keyword>
<evidence type="ECO:0000256" key="4">
    <source>
        <dbReference type="ARBA" id="ARBA00023141"/>
    </source>
</evidence>
<dbReference type="InterPro" id="IPR000312">
    <property type="entry name" value="Glycosyl_Trfase_fam3"/>
</dbReference>
<feature type="binding site" evidence="5">
    <location>
        <position position="87"/>
    </location>
    <ligand>
        <name>5-phospho-alpha-D-ribose 1-diphosphate</name>
        <dbReference type="ChEBI" id="CHEBI:58017"/>
    </ligand>
</feature>
<dbReference type="Gene3D" id="1.20.970.10">
    <property type="entry name" value="Transferase, Pyrimidine Nucleoside Phosphorylase, Chain C"/>
    <property type="match status" value="1"/>
</dbReference>
<organism evidence="8 9">
    <name type="scientific">Megasphaera lornae</name>
    <dbReference type="NCBI Taxonomy" id="1000568"/>
    <lineage>
        <taxon>Bacteria</taxon>
        <taxon>Bacillati</taxon>
        <taxon>Bacillota</taxon>
        <taxon>Negativicutes</taxon>
        <taxon>Veillonellales</taxon>
        <taxon>Veillonellaceae</taxon>
        <taxon>Megasphaera</taxon>
    </lineage>
</organism>
<sequence length="341" mass="35956">MITEMTNKLVRRQALTGEETAQVMYEMMAGNTSAVQTAGFLTALQTKGVTVTEITACARVMREHAVPVAAPAGLLEIVGTGGDHSGSFNISTTAALVCAAAGCRVAKHGNRSATSSCGAADVLEALGADLYLSPAQSMAVLEETGFCFFFAQQYHQAMKYVGPVRRELGIPTVFNILGPLTNPAHAELQVLGVYDEALVEPLAQVLHALGVVRGMVVHGTDGLDEISPSAPTKICEFAGSQFHTYILRPEEVHVPCGKKEELKGGSPEKNAAMLRAVLAGESGTCRTAVLLNAGAALYVAQKAPTIEAGVRLAARLIDEGKALQTLQRVIQTGRDLREATR</sequence>
<feature type="domain" description="Glycosyl transferase family 3" evidence="6">
    <location>
        <begin position="74"/>
        <end position="323"/>
    </location>
</feature>
<evidence type="ECO:0000256" key="3">
    <source>
        <dbReference type="ARBA" id="ARBA00022822"/>
    </source>
</evidence>
<dbReference type="InterPro" id="IPR005940">
    <property type="entry name" value="Anthranilate_Pribosyl_Tfrase"/>
</dbReference>
<keyword evidence="1 5" id="KW-0328">Glycosyltransferase</keyword>
<evidence type="ECO:0000313" key="8">
    <source>
        <dbReference type="EMBL" id="EGL40686.1"/>
    </source>
</evidence>
<evidence type="ECO:0000256" key="5">
    <source>
        <dbReference type="HAMAP-Rule" id="MF_00211"/>
    </source>
</evidence>
<accession>A0ABP2L7A6</accession>
<feature type="binding site" evidence="5">
    <location>
        <position position="225"/>
    </location>
    <ligand>
        <name>Mg(2+)</name>
        <dbReference type="ChEBI" id="CHEBI:18420"/>
        <label>1</label>
    </ligand>
</feature>
<keyword evidence="2 5" id="KW-0808">Transferase</keyword>
<keyword evidence="5" id="KW-0028">Amino-acid biosynthesis</keyword>
<keyword evidence="5" id="KW-0479">Metal-binding</keyword>
<evidence type="ECO:0000259" key="7">
    <source>
        <dbReference type="Pfam" id="PF02885"/>
    </source>
</evidence>
<feature type="binding site" evidence="5">
    <location>
        <position position="224"/>
    </location>
    <ligand>
        <name>Mg(2+)</name>
        <dbReference type="ChEBI" id="CHEBI:18420"/>
        <label>2</label>
    </ligand>
</feature>
<dbReference type="InterPro" id="IPR036320">
    <property type="entry name" value="Glycosyl_Trfase_fam3_N_dom_sf"/>
</dbReference>
<dbReference type="RefSeq" id="WP_007391016.1">
    <property type="nucleotide sequence ID" value="NZ_AFIJ01000023.1"/>
</dbReference>
<comment type="cofactor">
    <cofactor evidence="5">
        <name>Mg(2+)</name>
        <dbReference type="ChEBI" id="CHEBI:18420"/>
    </cofactor>
    <text evidence="5">Binds 2 magnesium ions per monomer.</text>
</comment>
<evidence type="ECO:0000256" key="1">
    <source>
        <dbReference type="ARBA" id="ARBA00022676"/>
    </source>
</evidence>
<dbReference type="Proteomes" id="UP000004018">
    <property type="component" value="Unassembled WGS sequence"/>
</dbReference>
<feature type="binding site" evidence="5">
    <location>
        <position position="110"/>
    </location>
    <ligand>
        <name>anthranilate</name>
        <dbReference type="ChEBI" id="CHEBI:16567"/>
        <label>1</label>
    </ligand>
</feature>
<feature type="binding site" evidence="5">
    <location>
        <begin position="82"/>
        <end position="83"/>
    </location>
    <ligand>
        <name>5-phospho-alpha-D-ribose 1-diphosphate</name>
        <dbReference type="ChEBI" id="CHEBI:58017"/>
    </ligand>
</feature>
<reference evidence="8 9" key="1">
    <citation type="submission" date="2011-04" db="EMBL/GenBank/DDBJ databases">
        <authorList>
            <person name="Harkins D.M."/>
            <person name="Madupu R."/>
            <person name="Durkin A.S."/>
            <person name="Torralba M."/>
            <person name="Methe B."/>
            <person name="Sutton G.G."/>
            <person name="Nelson K.E."/>
        </authorList>
    </citation>
    <scope>NUCLEOTIDE SEQUENCE [LARGE SCALE GENOMIC DNA]</scope>
    <source>
        <strain evidence="8 9">UPII 199-6</strain>
    </source>
</reference>
<comment type="caution">
    <text evidence="8">The sequence shown here is derived from an EMBL/GenBank/DDBJ whole genome shotgun (WGS) entry which is preliminary data.</text>
</comment>
<comment type="catalytic activity">
    <reaction evidence="5">
        <text>N-(5-phospho-beta-D-ribosyl)anthranilate + diphosphate = 5-phospho-alpha-D-ribose 1-diphosphate + anthranilate</text>
        <dbReference type="Rhea" id="RHEA:11768"/>
        <dbReference type="ChEBI" id="CHEBI:16567"/>
        <dbReference type="ChEBI" id="CHEBI:18277"/>
        <dbReference type="ChEBI" id="CHEBI:33019"/>
        <dbReference type="ChEBI" id="CHEBI:58017"/>
        <dbReference type="EC" id="2.4.2.18"/>
    </reaction>
</comment>
<feature type="binding site" evidence="5">
    <location>
        <position position="79"/>
    </location>
    <ligand>
        <name>5-phospho-alpha-D-ribose 1-diphosphate</name>
        <dbReference type="ChEBI" id="CHEBI:58017"/>
    </ligand>
</feature>
<comment type="pathway">
    <text evidence="5">Amino-acid biosynthesis; L-tryptophan biosynthesis; L-tryptophan from chorismate: step 2/5.</text>
</comment>